<dbReference type="Proteomes" id="UP000789901">
    <property type="component" value="Unassembled WGS sequence"/>
</dbReference>
<protein>
    <submittedName>
        <fullName evidence="2">31520_t:CDS:1</fullName>
    </submittedName>
</protein>
<feature type="non-terminal residue" evidence="2">
    <location>
        <position position="1"/>
    </location>
</feature>
<proteinExistence type="predicted"/>
<gene>
    <name evidence="2" type="ORF">GMARGA_LOCUS9721</name>
</gene>
<sequence length="68" mass="8001">DELNNDDSFFVSDNDTSYNSNSDENIMNDEEMDYEEIEMIYETMDGKGMEMLYKAINDEGMYNTIEID</sequence>
<keyword evidence="3" id="KW-1185">Reference proteome</keyword>
<feature type="region of interest" description="Disordered" evidence="1">
    <location>
        <begin position="1"/>
        <end position="26"/>
    </location>
</feature>
<dbReference type="EMBL" id="CAJVQB010005286">
    <property type="protein sequence ID" value="CAG8657873.1"/>
    <property type="molecule type" value="Genomic_DNA"/>
</dbReference>
<name>A0ABN7URK8_GIGMA</name>
<feature type="compositionally biased region" description="Low complexity" evidence="1">
    <location>
        <begin position="1"/>
        <end position="25"/>
    </location>
</feature>
<reference evidence="2 3" key="1">
    <citation type="submission" date="2021-06" db="EMBL/GenBank/DDBJ databases">
        <authorList>
            <person name="Kallberg Y."/>
            <person name="Tangrot J."/>
            <person name="Rosling A."/>
        </authorList>
    </citation>
    <scope>NUCLEOTIDE SEQUENCE [LARGE SCALE GENOMIC DNA]</scope>
    <source>
        <strain evidence="2 3">120-4 pot B 10/14</strain>
    </source>
</reference>
<comment type="caution">
    <text evidence="2">The sequence shown here is derived from an EMBL/GenBank/DDBJ whole genome shotgun (WGS) entry which is preliminary data.</text>
</comment>
<evidence type="ECO:0000313" key="2">
    <source>
        <dbReference type="EMBL" id="CAG8657873.1"/>
    </source>
</evidence>
<evidence type="ECO:0000256" key="1">
    <source>
        <dbReference type="SAM" id="MobiDB-lite"/>
    </source>
</evidence>
<accession>A0ABN7URK8</accession>
<organism evidence="2 3">
    <name type="scientific">Gigaspora margarita</name>
    <dbReference type="NCBI Taxonomy" id="4874"/>
    <lineage>
        <taxon>Eukaryota</taxon>
        <taxon>Fungi</taxon>
        <taxon>Fungi incertae sedis</taxon>
        <taxon>Mucoromycota</taxon>
        <taxon>Glomeromycotina</taxon>
        <taxon>Glomeromycetes</taxon>
        <taxon>Diversisporales</taxon>
        <taxon>Gigasporaceae</taxon>
        <taxon>Gigaspora</taxon>
    </lineage>
</organism>
<evidence type="ECO:0000313" key="3">
    <source>
        <dbReference type="Proteomes" id="UP000789901"/>
    </source>
</evidence>